<keyword evidence="1" id="KW-0732">Signal</keyword>
<evidence type="ECO:0000256" key="1">
    <source>
        <dbReference type="SAM" id="SignalP"/>
    </source>
</evidence>
<dbReference type="Proteomes" id="UP000820818">
    <property type="component" value="Linkage Group LG1"/>
</dbReference>
<feature type="chain" id="PRO_5042204634" evidence="1">
    <location>
        <begin position="17"/>
        <end position="194"/>
    </location>
</feature>
<feature type="signal peptide" evidence="1">
    <location>
        <begin position="1"/>
        <end position="16"/>
    </location>
</feature>
<sequence>MRILTALACSLVLVGAATINKVEVNPGVFPEPVERNGPGPVVHKAADDAAANAVDDDVYQTNDEYAPEDSNGAIGGRDAYGYIRNFLIVQTSVPLDFTYEDPKTTKDFSVNYNRNSGNSNDFVSKPIDDFLVYELTPVDSYRNGGFGRGGFGRGGFGRGGFGRGGFGRGGFGRGGFGRGGFGRGGFGRGGFGRV</sequence>
<keyword evidence="3" id="KW-1185">Reference proteome</keyword>
<evidence type="ECO:0000313" key="3">
    <source>
        <dbReference type="Proteomes" id="UP000820818"/>
    </source>
</evidence>
<proteinExistence type="predicted"/>
<dbReference type="AlphaFoldDB" id="A0AAD5PZ01"/>
<accession>A0AAD5PZ01</accession>
<evidence type="ECO:0000313" key="2">
    <source>
        <dbReference type="EMBL" id="KAI9565321.1"/>
    </source>
</evidence>
<name>A0AAD5PZ01_9CRUS</name>
<gene>
    <name evidence="2" type="ORF">GHT06_009113</name>
</gene>
<dbReference type="EMBL" id="WJBH02000001">
    <property type="protein sequence ID" value="KAI9565321.1"/>
    <property type="molecule type" value="Genomic_DNA"/>
</dbReference>
<reference evidence="2 3" key="1">
    <citation type="submission" date="2022-05" db="EMBL/GenBank/DDBJ databases">
        <title>A multi-omics perspective on studying reproductive biology in Daphnia sinensis.</title>
        <authorList>
            <person name="Jia J."/>
        </authorList>
    </citation>
    <scope>NUCLEOTIDE SEQUENCE [LARGE SCALE GENOMIC DNA]</scope>
    <source>
        <strain evidence="2 3">WSL</strain>
    </source>
</reference>
<organism evidence="2 3">
    <name type="scientific">Daphnia sinensis</name>
    <dbReference type="NCBI Taxonomy" id="1820382"/>
    <lineage>
        <taxon>Eukaryota</taxon>
        <taxon>Metazoa</taxon>
        <taxon>Ecdysozoa</taxon>
        <taxon>Arthropoda</taxon>
        <taxon>Crustacea</taxon>
        <taxon>Branchiopoda</taxon>
        <taxon>Diplostraca</taxon>
        <taxon>Cladocera</taxon>
        <taxon>Anomopoda</taxon>
        <taxon>Daphniidae</taxon>
        <taxon>Daphnia</taxon>
        <taxon>Daphnia similis group</taxon>
    </lineage>
</organism>
<protein>
    <submittedName>
        <fullName evidence="2">Uncharacterized protein</fullName>
    </submittedName>
</protein>
<comment type="caution">
    <text evidence="2">The sequence shown here is derived from an EMBL/GenBank/DDBJ whole genome shotgun (WGS) entry which is preliminary data.</text>
</comment>